<comment type="caution">
    <text evidence="2">The sequence shown here is derived from an EMBL/GenBank/DDBJ whole genome shotgun (WGS) entry which is preliminary data.</text>
</comment>
<dbReference type="EMBL" id="LSRX01000589">
    <property type="protein sequence ID" value="OLP93228.1"/>
    <property type="molecule type" value="Genomic_DNA"/>
</dbReference>
<dbReference type="Gene3D" id="1.10.510.10">
    <property type="entry name" value="Transferase(Phosphotransferase) domain 1"/>
    <property type="match status" value="1"/>
</dbReference>
<gene>
    <name evidence="2" type="primary">fhkC</name>
    <name evidence="2" type="ORF">AK812_SmicGene24886</name>
</gene>
<keyword evidence="2" id="KW-0418">Kinase</keyword>
<organism evidence="2 3">
    <name type="scientific">Symbiodinium microadriaticum</name>
    <name type="common">Dinoflagellate</name>
    <name type="synonym">Zooxanthella microadriatica</name>
    <dbReference type="NCBI Taxonomy" id="2951"/>
    <lineage>
        <taxon>Eukaryota</taxon>
        <taxon>Sar</taxon>
        <taxon>Alveolata</taxon>
        <taxon>Dinophyceae</taxon>
        <taxon>Suessiales</taxon>
        <taxon>Symbiodiniaceae</taxon>
        <taxon>Symbiodinium</taxon>
    </lineage>
</organism>
<proteinExistence type="predicted"/>
<dbReference type="Proteomes" id="UP000186817">
    <property type="component" value="Unassembled WGS sequence"/>
</dbReference>
<feature type="domain" description="Protein kinase" evidence="1">
    <location>
        <begin position="153"/>
        <end position="212"/>
    </location>
</feature>
<dbReference type="GO" id="GO:0005524">
    <property type="term" value="F:ATP binding"/>
    <property type="evidence" value="ECO:0007669"/>
    <property type="project" value="InterPro"/>
</dbReference>
<evidence type="ECO:0000313" key="3">
    <source>
        <dbReference type="Proteomes" id="UP000186817"/>
    </source>
</evidence>
<dbReference type="Pfam" id="PF00069">
    <property type="entry name" value="Pkinase"/>
    <property type="match status" value="1"/>
</dbReference>
<keyword evidence="3" id="KW-1185">Reference proteome</keyword>
<evidence type="ECO:0000313" key="2">
    <source>
        <dbReference type="EMBL" id="OLP93228.1"/>
    </source>
</evidence>
<reference evidence="2 3" key="1">
    <citation type="submission" date="2016-02" db="EMBL/GenBank/DDBJ databases">
        <title>Genome analysis of coral dinoflagellate symbionts highlights evolutionary adaptations to a symbiotic lifestyle.</title>
        <authorList>
            <person name="Aranda M."/>
            <person name="Li Y."/>
            <person name="Liew Y.J."/>
            <person name="Baumgarten S."/>
            <person name="Simakov O."/>
            <person name="Wilson M."/>
            <person name="Piel J."/>
            <person name="Ashoor H."/>
            <person name="Bougouffa S."/>
            <person name="Bajic V.B."/>
            <person name="Ryu T."/>
            <person name="Ravasi T."/>
            <person name="Bayer T."/>
            <person name="Micklem G."/>
            <person name="Kim H."/>
            <person name="Bhak J."/>
            <person name="Lajeunesse T.C."/>
            <person name="Voolstra C.R."/>
        </authorList>
    </citation>
    <scope>NUCLEOTIDE SEQUENCE [LARGE SCALE GENOMIC DNA]</scope>
    <source>
        <strain evidence="2 3">CCMP2467</strain>
    </source>
</reference>
<keyword evidence="2" id="KW-0808">Transferase</keyword>
<evidence type="ECO:0000259" key="1">
    <source>
        <dbReference type="Pfam" id="PF00069"/>
    </source>
</evidence>
<dbReference type="GO" id="GO:0004672">
    <property type="term" value="F:protein kinase activity"/>
    <property type="evidence" value="ECO:0007669"/>
    <property type="project" value="InterPro"/>
</dbReference>
<dbReference type="AlphaFoldDB" id="A0A1Q9DDG9"/>
<accession>A0A1Q9DDG9</accession>
<name>A0A1Q9DDG9_SYMMI</name>
<protein>
    <submittedName>
        <fullName evidence="2">Putative serine/threonine-protein kinase fhkC</fullName>
    </submittedName>
</protein>
<dbReference type="InterPro" id="IPR000719">
    <property type="entry name" value="Prot_kinase_dom"/>
</dbReference>
<sequence>MGIEVDTAGCNETPLRLSTDCTVLQEKGRYSACAPQIALEKVVAGEPTAFFPYVCVALHHYSDLKGRKSIEESILARCGIHEGDEGFMEEFSCAVSGELAYVVPLPRGGPHADAAPFADAEGMLQKSRRSVANVPGAPERTGGRFRADVHADEGSRLTKPCGTPTHMAPEVFARSRHPGYDHRADCFSLGVLLWALVCNRVPFGWAKRDIMDILLSVRDDPLPPGRSCVHFVTNLLNKVVQEATRDARVGCISSALGAEYDVQILASKLGQAGSHSQQRRHPGSCRVNISSLEVMTDKPDDGLKLAGQRCAVQARMRNVYSKEADVWQAAVDVAVPQVEDEALTSSRVWQVKGERLRVKSTLQE</sequence>
<dbReference type="OrthoDB" id="6270329at2759"/>
<dbReference type="InterPro" id="IPR011009">
    <property type="entry name" value="Kinase-like_dom_sf"/>
</dbReference>
<dbReference type="SUPFAM" id="SSF56112">
    <property type="entry name" value="Protein kinase-like (PK-like)"/>
    <property type="match status" value="1"/>
</dbReference>